<evidence type="ECO:0000259" key="1">
    <source>
        <dbReference type="PROSITE" id="PS51192"/>
    </source>
</evidence>
<dbReference type="Pfam" id="PF04851">
    <property type="entry name" value="ResIII"/>
    <property type="match status" value="1"/>
</dbReference>
<keyword evidence="2" id="KW-0547">Nucleotide-binding</keyword>
<dbReference type="SMART" id="SM00487">
    <property type="entry name" value="DEXDc"/>
    <property type="match status" value="1"/>
</dbReference>
<dbReference type="SUPFAM" id="SSF52540">
    <property type="entry name" value="P-loop containing nucleoside triphosphate hydrolases"/>
    <property type="match status" value="1"/>
</dbReference>
<evidence type="ECO:0000313" key="2">
    <source>
        <dbReference type="EMBL" id="WQJ51297.1"/>
    </source>
</evidence>
<keyword evidence="2" id="KW-0378">Hydrolase</keyword>
<keyword evidence="3" id="KW-1185">Reference proteome</keyword>
<dbReference type="InterPro" id="IPR006141">
    <property type="entry name" value="Intein_N"/>
</dbReference>
<dbReference type="InterPro" id="IPR003587">
    <property type="entry name" value="Hint_dom_N"/>
</dbReference>
<dbReference type="GO" id="GO:0004386">
    <property type="term" value="F:helicase activity"/>
    <property type="evidence" value="ECO:0007669"/>
    <property type="project" value="UniProtKB-KW"/>
</dbReference>
<dbReference type="InterPro" id="IPR006935">
    <property type="entry name" value="Helicase/UvrB_N"/>
</dbReference>
<proteinExistence type="predicted"/>
<dbReference type="InterPro" id="IPR036844">
    <property type="entry name" value="Hint_dom_sf"/>
</dbReference>
<sequence>MKVDITFDNNYFVISSDYIFELNVIRRAFTREIPNAWMLKKITDIQITDREFMNNYNMISTNLWLEIIKVAKKFNIAMEMTPAAQNFLNQFTLKFEDFKSYIDDIFEGAENEEGKEFKPYDYQVKAAYTLLKYKKCCGEISTSGGKTLISFMIFKYLIDTQGIDNILYIVPSVDLANQSAVQYERYESYLKKHNHNWEIGILRSGLRKKQKAKVESCNILFGTFQSLCKRKKEFFDRFGGCICDECCHPDTLITMADGNKKKISEVVKGDKVFTYNEETKQKEIHEVDYVYKNLSSHEVIYELEKEDGTFIKLTGNHKVLTKNRGYVRVDDLNIDDDILEF</sequence>
<dbReference type="InterPro" id="IPR014001">
    <property type="entry name" value="Helicase_ATP-bd"/>
</dbReference>
<accession>A0ABZ0Z043</accession>
<organism evidence="2 3">
    <name type="scientific">phage Lak_Megaphage_RVC_AP3_GC26</name>
    <dbReference type="NCBI Taxonomy" id="3109225"/>
    <lineage>
        <taxon>Viruses</taxon>
        <taxon>Duplodnaviria</taxon>
        <taxon>Heunggongvirae</taxon>
        <taxon>Uroviricota</taxon>
        <taxon>Caudoviricetes</taxon>
        <taxon>Caudoviricetes code 15 clade</taxon>
    </lineage>
</organism>
<feature type="domain" description="Helicase ATP-binding" evidence="1">
    <location>
        <begin position="127"/>
        <end position="276"/>
    </location>
</feature>
<dbReference type="PROSITE" id="PS51192">
    <property type="entry name" value="HELICASE_ATP_BIND_1"/>
    <property type="match status" value="1"/>
</dbReference>
<name>A0ABZ0Z043_9CAUD</name>
<dbReference type="SMART" id="SM00306">
    <property type="entry name" value="HintN"/>
    <property type="match status" value="1"/>
</dbReference>
<reference evidence="2 3" key="1">
    <citation type="submission" date="2023-11" db="EMBL/GenBank/DDBJ databases">
        <authorList>
            <person name="Cook R."/>
            <person name="Crisci M."/>
            <person name="Pye H."/>
            <person name="Adriaenssens E."/>
            <person name="Santini J."/>
        </authorList>
    </citation>
    <scope>NUCLEOTIDE SEQUENCE [LARGE SCALE GENOMIC DNA]</scope>
    <source>
        <strain evidence="2">Lak_Megaphage_RVC_AP3_GC26</strain>
    </source>
</reference>
<protein>
    <submittedName>
        <fullName evidence="2">DNA helicase</fullName>
    </submittedName>
</protein>
<dbReference type="PROSITE" id="PS50817">
    <property type="entry name" value="INTEIN_N_TER"/>
    <property type="match status" value="1"/>
</dbReference>
<keyword evidence="2" id="KW-0347">Helicase</keyword>
<dbReference type="InterPro" id="IPR027417">
    <property type="entry name" value="P-loop_NTPase"/>
</dbReference>
<dbReference type="NCBIfam" id="TIGR01445">
    <property type="entry name" value="intein_Nterm"/>
    <property type="match status" value="1"/>
</dbReference>
<dbReference type="SUPFAM" id="SSF51294">
    <property type="entry name" value="Hedgehog/intein (Hint) domain"/>
    <property type="match status" value="1"/>
</dbReference>
<dbReference type="CDD" id="cd00081">
    <property type="entry name" value="Hint"/>
    <property type="match status" value="1"/>
</dbReference>
<dbReference type="EMBL" id="OR769219">
    <property type="protein sequence ID" value="WQJ51297.1"/>
    <property type="molecule type" value="Genomic_DNA"/>
</dbReference>
<evidence type="ECO:0000313" key="3">
    <source>
        <dbReference type="Proteomes" id="UP001348805"/>
    </source>
</evidence>
<keyword evidence="2" id="KW-0067">ATP-binding</keyword>
<dbReference type="Proteomes" id="UP001348805">
    <property type="component" value="Segment"/>
</dbReference>
<dbReference type="Gene3D" id="2.170.16.10">
    <property type="entry name" value="Hedgehog/Intein (Hint) domain"/>
    <property type="match status" value="1"/>
</dbReference>
<dbReference type="Gene3D" id="3.40.50.300">
    <property type="entry name" value="P-loop containing nucleotide triphosphate hydrolases"/>
    <property type="match status" value="1"/>
</dbReference>